<evidence type="ECO:0000313" key="2">
    <source>
        <dbReference type="EMBL" id="PIU40772.1"/>
    </source>
</evidence>
<reference evidence="2 3" key="1">
    <citation type="submission" date="2017-09" db="EMBL/GenBank/DDBJ databases">
        <title>Depth-based differentiation of microbial function through sediment-hosted aquifers and enrichment of novel symbionts in the deep terrestrial subsurface.</title>
        <authorList>
            <person name="Probst A.J."/>
            <person name="Ladd B."/>
            <person name="Jarett J.K."/>
            <person name="Geller-Mcgrath D.E."/>
            <person name="Sieber C.M."/>
            <person name="Emerson J.B."/>
            <person name="Anantharaman K."/>
            <person name="Thomas B.C."/>
            <person name="Malmstrom R."/>
            <person name="Stieglmeier M."/>
            <person name="Klingl A."/>
            <person name="Woyke T."/>
            <person name="Ryan C.M."/>
            <person name="Banfield J.F."/>
        </authorList>
    </citation>
    <scope>NUCLEOTIDE SEQUENCE [LARGE SCALE GENOMIC DNA]</scope>
    <source>
        <strain evidence="2">CG07_land_8_20_14_0_80_42_15</strain>
    </source>
</reference>
<evidence type="ECO:0000256" key="1">
    <source>
        <dbReference type="SAM" id="SignalP"/>
    </source>
</evidence>
<dbReference type="Proteomes" id="UP000230052">
    <property type="component" value="Unassembled WGS sequence"/>
</dbReference>
<dbReference type="PROSITE" id="PS51257">
    <property type="entry name" value="PROKAR_LIPOPROTEIN"/>
    <property type="match status" value="1"/>
</dbReference>
<proteinExistence type="predicted"/>
<dbReference type="EMBL" id="PEWV01000080">
    <property type="protein sequence ID" value="PIU40772.1"/>
    <property type="molecule type" value="Genomic_DNA"/>
</dbReference>
<sequence>MKKIKVLTIVIAVFLVFVSCGIVFADSAGANSEVIRTCTLRDGVIIAVHYDPIILRQSHASPKVYAEMILSYSAQAYNEIVYRQGFDTPGFTFANPDKNYCYDKDGTVDIYILENGKAKDAPCYDIIKREGRGYDACVRFPADYKSYLRSSGAANISMAGITRKIKGSLFHEMSHVILYSYNKNIESWYVHTAGYSSHQGGDWYVEGLARYFETIGDSYENFFSKGFNKKNGKKIVLSQEGVNYLMAHPSESLKEARYDYSLFWAYLHDKYGMAKVEEISRKLRFISAANMNEELPAIISDVLKEEMGDLLKDFAMTMYLKEFNRSIKNGLDTLKIASPEDFSDSINIGLSSWSSNFIKLDLNKKGMPNIVTVKKTKNGKKVSMTALACLNNGSISKVREIALDSPEMVCKMNLKEMKKMGVKELTLIVTNGNADRNEILEIGRY</sequence>
<comment type="caution">
    <text evidence="2">The sequence shown here is derived from an EMBL/GenBank/DDBJ whole genome shotgun (WGS) entry which is preliminary data.</text>
</comment>
<accession>A0A2J0KQ49</accession>
<evidence type="ECO:0008006" key="4">
    <source>
        <dbReference type="Google" id="ProtNLM"/>
    </source>
</evidence>
<protein>
    <recommendedName>
        <fullName evidence="4">Peptidase MA-like domain-containing protein</fullName>
    </recommendedName>
</protein>
<dbReference type="AlphaFoldDB" id="A0A2J0KQ49"/>
<name>A0A2J0KQ49_9BACT</name>
<feature type="chain" id="PRO_5014417604" description="Peptidase MA-like domain-containing protein" evidence="1">
    <location>
        <begin position="26"/>
        <end position="445"/>
    </location>
</feature>
<organism evidence="2 3">
    <name type="scientific">Candidatus Aquitaenariimonas noxiae</name>
    <dbReference type="NCBI Taxonomy" id="1974741"/>
    <lineage>
        <taxon>Bacteria</taxon>
        <taxon>Pseudomonadati</taxon>
        <taxon>Candidatus Omnitrophota</taxon>
        <taxon>Candidatus Aquitaenariimonas</taxon>
    </lineage>
</organism>
<evidence type="ECO:0000313" key="3">
    <source>
        <dbReference type="Proteomes" id="UP000230052"/>
    </source>
</evidence>
<keyword evidence="1" id="KW-0732">Signal</keyword>
<gene>
    <name evidence="2" type="ORF">COS99_08910</name>
</gene>
<feature type="signal peptide" evidence="1">
    <location>
        <begin position="1"/>
        <end position="25"/>
    </location>
</feature>